<sequence>MSVIYDPAELRADLHEMPELAMREVRTAAYAAEKLEALGLKVERGVGGTTGVTAVIEGAEPGPVVMLRADMDALPFVIDGKDCAIHACGHDAHTAMLLAAASRLVGKVKRGKLKLVLQPAEETCAGANALIAAGILEDVDYVLGAHIRPIQDLPAGKVCSGVRHTASTTIRVTVKGRGAHAARPHLGVNAIDAGGAIVAAVQGIWLNPTGVWSAKATQFHADAGGTNIVPDRATITFDVRAQTNELMNEYMEKIRTAVEYAAKAHGAEADLEILLTCPAAVYDEDFKAEVGDAIREVLGDDALAADCGGGGEDFHCYKLAKPSMKAAYFGVGVGATPGLHAPNMTFDPKYLINGVKVFEAVVLKHLG</sequence>
<feature type="binding site" evidence="2">
    <location>
        <position position="90"/>
    </location>
    <ligand>
        <name>Mn(2+)</name>
        <dbReference type="ChEBI" id="CHEBI:29035"/>
        <label>2</label>
    </ligand>
</feature>
<dbReference type="InterPro" id="IPR017439">
    <property type="entry name" value="Amidohydrolase"/>
</dbReference>
<name>A0A2Z6IG50_9BURK</name>
<accession>A0A2Z6IG50</accession>
<dbReference type="SUPFAM" id="SSF55031">
    <property type="entry name" value="Bacterial exopeptidase dimerisation domain"/>
    <property type="match status" value="1"/>
</dbReference>
<dbReference type="KEGG" id="sutt:SUTMEG_15970"/>
<comment type="cofactor">
    <cofactor evidence="2">
        <name>Mn(2+)</name>
        <dbReference type="ChEBI" id="CHEBI:29035"/>
    </cofactor>
    <text evidence="2">The Mn(2+) ion enhances activity.</text>
</comment>
<protein>
    <submittedName>
        <fullName evidence="4">Amidohydrolase</fullName>
    </submittedName>
</protein>
<keyword evidence="1 4" id="KW-0378">Hydrolase</keyword>
<feature type="domain" description="Peptidase M20 dimerisation" evidence="3">
    <location>
        <begin position="166"/>
        <end position="263"/>
    </location>
</feature>
<dbReference type="InterPro" id="IPR036264">
    <property type="entry name" value="Bact_exopeptidase_dim_dom"/>
</dbReference>
<dbReference type="PANTHER" id="PTHR11014">
    <property type="entry name" value="PEPTIDASE M20 FAMILY MEMBER"/>
    <property type="match status" value="1"/>
</dbReference>
<evidence type="ECO:0000313" key="4">
    <source>
        <dbReference type="EMBL" id="BBF23706.1"/>
    </source>
</evidence>
<dbReference type="Pfam" id="PF07687">
    <property type="entry name" value="M20_dimer"/>
    <property type="match status" value="1"/>
</dbReference>
<dbReference type="InterPro" id="IPR002933">
    <property type="entry name" value="Peptidase_M20"/>
</dbReference>
<feature type="binding site" evidence="2">
    <location>
        <position position="88"/>
    </location>
    <ligand>
        <name>Mn(2+)</name>
        <dbReference type="ChEBI" id="CHEBI:29035"/>
        <label>2</label>
    </ligand>
</feature>
<dbReference type="OrthoDB" id="9777385at2"/>
<evidence type="ECO:0000313" key="5">
    <source>
        <dbReference type="Proteomes" id="UP000271003"/>
    </source>
</evidence>
<dbReference type="Pfam" id="PF01546">
    <property type="entry name" value="Peptidase_M20"/>
    <property type="match status" value="1"/>
</dbReference>
<dbReference type="GO" id="GO:0046872">
    <property type="term" value="F:metal ion binding"/>
    <property type="evidence" value="ECO:0007669"/>
    <property type="project" value="UniProtKB-KW"/>
</dbReference>
<dbReference type="Proteomes" id="UP000271003">
    <property type="component" value="Chromosome"/>
</dbReference>
<dbReference type="SUPFAM" id="SSF53187">
    <property type="entry name" value="Zn-dependent exopeptidases"/>
    <property type="match status" value="1"/>
</dbReference>
<dbReference type="AlphaFoldDB" id="A0A2Z6IG50"/>
<dbReference type="RefSeq" id="WP_120177286.1">
    <property type="nucleotide sequence ID" value="NZ_AP018786.1"/>
</dbReference>
<gene>
    <name evidence="4" type="ORF">SUTMEG_15970</name>
</gene>
<dbReference type="Gene3D" id="3.40.630.10">
    <property type="entry name" value="Zn peptidases"/>
    <property type="match status" value="1"/>
</dbReference>
<evidence type="ECO:0000256" key="2">
    <source>
        <dbReference type="PIRSR" id="PIRSR005962-1"/>
    </source>
</evidence>
<feature type="binding site" evidence="2">
    <location>
        <position position="340"/>
    </location>
    <ligand>
        <name>Mn(2+)</name>
        <dbReference type="ChEBI" id="CHEBI:29035"/>
        <label>2</label>
    </ligand>
</feature>
<keyword evidence="2" id="KW-0479">Metal-binding</keyword>
<dbReference type="GO" id="GO:0016787">
    <property type="term" value="F:hydrolase activity"/>
    <property type="evidence" value="ECO:0007669"/>
    <property type="project" value="UniProtKB-KW"/>
</dbReference>
<organism evidence="4 5">
    <name type="scientific">Sutterella megalosphaeroides</name>
    <dbReference type="NCBI Taxonomy" id="2494234"/>
    <lineage>
        <taxon>Bacteria</taxon>
        <taxon>Pseudomonadati</taxon>
        <taxon>Pseudomonadota</taxon>
        <taxon>Betaproteobacteria</taxon>
        <taxon>Burkholderiales</taxon>
        <taxon>Sutterellaceae</taxon>
        <taxon>Sutterella</taxon>
    </lineage>
</organism>
<dbReference type="Gene3D" id="3.30.70.360">
    <property type="match status" value="1"/>
</dbReference>
<keyword evidence="2" id="KW-0464">Manganese</keyword>
<evidence type="ECO:0000256" key="1">
    <source>
        <dbReference type="ARBA" id="ARBA00022801"/>
    </source>
</evidence>
<feature type="binding site" evidence="2">
    <location>
        <position position="146"/>
    </location>
    <ligand>
        <name>Mn(2+)</name>
        <dbReference type="ChEBI" id="CHEBI:29035"/>
        <label>2</label>
    </ligand>
</feature>
<feature type="binding site" evidence="2">
    <location>
        <position position="122"/>
    </location>
    <ligand>
        <name>Mn(2+)</name>
        <dbReference type="ChEBI" id="CHEBI:29035"/>
        <label>2</label>
    </ligand>
</feature>
<dbReference type="NCBIfam" id="TIGR01891">
    <property type="entry name" value="amidohydrolases"/>
    <property type="match status" value="1"/>
</dbReference>
<dbReference type="EMBL" id="AP018786">
    <property type="protein sequence ID" value="BBF23706.1"/>
    <property type="molecule type" value="Genomic_DNA"/>
</dbReference>
<reference evidence="4 5" key="1">
    <citation type="journal article" date="2018" name="Int. J. Syst. Evol. Microbiol.">
        <title>Mesosutterella multiformis gen. nov., sp. nov., a member of the family Sutterellaceae and Sutterella megalosphaeroides sp. nov., isolated from human faeces.</title>
        <authorList>
            <person name="Sakamoto M."/>
            <person name="Ikeyama N."/>
            <person name="Kunihiro T."/>
            <person name="Iino T."/>
            <person name="Yuki M."/>
            <person name="Ohkuma M."/>
        </authorList>
    </citation>
    <scope>NUCLEOTIDE SEQUENCE [LARGE SCALE GENOMIC DNA]</scope>
    <source>
        <strain evidence="4 5">6FBBBH3</strain>
    </source>
</reference>
<dbReference type="PIRSF" id="PIRSF005962">
    <property type="entry name" value="Pept_M20D_amidohydro"/>
    <property type="match status" value="1"/>
</dbReference>
<evidence type="ECO:0000259" key="3">
    <source>
        <dbReference type="Pfam" id="PF07687"/>
    </source>
</evidence>
<dbReference type="InterPro" id="IPR011650">
    <property type="entry name" value="Peptidase_M20_dimer"/>
</dbReference>
<proteinExistence type="predicted"/>
<keyword evidence="5" id="KW-1185">Reference proteome</keyword>
<dbReference type="PANTHER" id="PTHR11014:SF122">
    <property type="entry name" value="AMIDOHYDROLASE AMHX"/>
    <property type="match status" value="1"/>
</dbReference>